<dbReference type="PATRIC" id="fig|101510.16.peg.2667"/>
<evidence type="ECO:0000259" key="1">
    <source>
        <dbReference type="Pfam" id="PF11716"/>
    </source>
</evidence>
<dbReference type="NCBIfam" id="TIGR03083">
    <property type="entry name" value="maleylpyruvate isomerase family mycothiol-dependent enzyme"/>
    <property type="match status" value="1"/>
</dbReference>
<dbReference type="SUPFAM" id="SSF109854">
    <property type="entry name" value="DinB/YfiT-like putative metalloenzymes"/>
    <property type="match status" value="1"/>
</dbReference>
<dbReference type="InterPro" id="IPR017520">
    <property type="entry name" value="CHP03086"/>
</dbReference>
<dbReference type="AlphaFoldDB" id="Q0SDE7"/>
<dbReference type="OrthoDB" id="5185819at2"/>
<dbReference type="NCBIfam" id="TIGR03086">
    <property type="entry name" value="TIGR03086 family metal-binding protein"/>
    <property type="match status" value="1"/>
</dbReference>
<name>Q0SDE7_RHOJR</name>
<evidence type="ECO:0000313" key="3">
    <source>
        <dbReference type="Proteomes" id="UP000008710"/>
    </source>
</evidence>
<dbReference type="Pfam" id="PF11716">
    <property type="entry name" value="MDMPI_N"/>
    <property type="match status" value="1"/>
</dbReference>
<dbReference type="InterPro" id="IPR017517">
    <property type="entry name" value="Maleyloyr_isom"/>
</dbReference>
<reference evidence="3" key="1">
    <citation type="journal article" date="2006" name="Proc. Natl. Acad. Sci. U.S.A.">
        <title>The complete genome of Rhodococcus sp. RHA1 provides insights into a catabolic powerhouse.</title>
        <authorList>
            <person name="McLeod M.P."/>
            <person name="Warren R.L."/>
            <person name="Hsiao W.W.L."/>
            <person name="Araki N."/>
            <person name="Myhre M."/>
            <person name="Fernandes C."/>
            <person name="Miyazawa D."/>
            <person name="Wong W."/>
            <person name="Lillquist A.L."/>
            <person name="Wang D."/>
            <person name="Dosanjh M."/>
            <person name="Hara H."/>
            <person name="Petrescu A."/>
            <person name="Morin R.D."/>
            <person name="Yang G."/>
            <person name="Stott J.M."/>
            <person name="Schein J.E."/>
            <person name="Shin H."/>
            <person name="Smailus D."/>
            <person name="Siddiqui A.S."/>
            <person name="Marra M.A."/>
            <person name="Jones S.J.M."/>
            <person name="Holt R."/>
            <person name="Brinkman F.S.L."/>
            <person name="Miyauchi K."/>
            <person name="Fukuda M."/>
            <person name="Davies J.E."/>
            <person name="Mohn W.W."/>
            <person name="Eltis L.D."/>
        </authorList>
    </citation>
    <scope>NUCLEOTIDE SEQUENCE [LARGE SCALE GENOMIC DNA]</scope>
    <source>
        <strain evidence="3">RHA1</strain>
    </source>
</reference>
<feature type="domain" description="Mycothiol-dependent maleylpyruvate isomerase metal-binding" evidence="1">
    <location>
        <begin position="20"/>
        <end position="143"/>
    </location>
</feature>
<dbReference type="GO" id="GO:0046872">
    <property type="term" value="F:metal ion binding"/>
    <property type="evidence" value="ECO:0007669"/>
    <property type="project" value="InterPro"/>
</dbReference>
<accession>Q0SDE7</accession>
<dbReference type="eggNOG" id="COG0596">
    <property type="taxonomic scope" value="Bacteria"/>
</dbReference>
<dbReference type="KEGG" id="rha:RHA1_ro02634"/>
<organism evidence="2 3">
    <name type="scientific">Rhodococcus jostii (strain RHA1)</name>
    <dbReference type="NCBI Taxonomy" id="101510"/>
    <lineage>
        <taxon>Bacteria</taxon>
        <taxon>Bacillati</taxon>
        <taxon>Actinomycetota</taxon>
        <taxon>Actinomycetes</taxon>
        <taxon>Mycobacteriales</taxon>
        <taxon>Nocardiaceae</taxon>
        <taxon>Rhodococcus</taxon>
    </lineage>
</organism>
<dbReference type="HOGENOM" id="CLU_051661_2_1_11"/>
<dbReference type="RefSeq" id="WP_011595338.1">
    <property type="nucleotide sequence ID" value="NC_008268.1"/>
</dbReference>
<dbReference type="InterPro" id="IPR024344">
    <property type="entry name" value="MDMPI_metal-binding"/>
</dbReference>
<dbReference type="Gene3D" id="1.20.120.450">
    <property type="entry name" value="dinb family like domain"/>
    <property type="match status" value="1"/>
</dbReference>
<dbReference type="InterPro" id="IPR034660">
    <property type="entry name" value="DinB/YfiT-like"/>
</dbReference>
<gene>
    <name evidence="2" type="ordered locus">RHA1_ro02634</name>
</gene>
<dbReference type="Proteomes" id="UP000008710">
    <property type="component" value="Chromosome"/>
</dbReference>
<sequence length="204" mass="21137">MTNDGLDQATKNSTTWDVLNAAHAMLRTVVRGVDADGWTRPTPCEQWTVTQVLQHAAGDQLAFAAAITGGPGPAENPFAPSGTLDADPLEFLDTSLLAAADAWAGIDATAESAATPLPQGALAPRIGAGACALDAAVHAWDIAVATGQPSPLSPLVATELLFVAREIVEPLRQYGAYAPVVDGSDGDEVAGLLRYLGRRPDWKA</sequence>
<proteinExistence type="predicted"/>
<protein>
    <recommendedName>
        <fullName evidence="1">Mycothiol-dependent maleylpyruvate isomerase metal-binding domain-containing protein</fullName>
    </recommendedName>
</protein>
<dbReference type="EMBL" id="CP000431">
    <property type="protein sequence ID" value="ABG94439.1"/>
    <property type="molecule type" value="Genomic_DNA"/>
</dbReference>
<evidence type="ECO:0000313" key="2">
    <source>
        <dbReference type="EMBL" id="ABG94439.1"/>
    </source>
</evidence>